<feature type="region of interest" description="Disordered" evidence="1">
    <location>
        <begin position="1"/>
        <end position="47"/>
    </location>
</feature>
<reference evidence="3" key="1">
    <citation type="submission" date="2023-02" db="EMBL/GenBank/DDBJ databases">
        <authorList>
            <person name="Palmer J.M."/>
        </authorList>
    </citation>
    <scope>NUCLEOTIDE SEQUENCE</scope>
    <source>
        <strain evidence="3">FW57</strain>
    </source>
</reference>
<organism evidence="3 4">
    <name type="scientific">Staphylotrichum longicolle</name>
    <dbReference type="NCBI Taxonomy" id="669026"/>
    <lineage>
        <taxon>Eukaryota</taxon>
        <taxon>Fungi</taxon>
        <taxon>Dikarya</taxon>
        <taxon>Ascomycota</taxon>
        <taxon>Pezizomycotina</taxon>
        <taxon>Sordariomycetes</taxon>
        <taxon>Sordariomycetidae</taxon>
        <taxon>Sordariales</taxon>
        <taxon>Chaetomiaceae</taxon>
        <taxon>Staphylotrichum</taxon>
    </lineage>
</organism>
<dbReference type="Pfam" id="PF17100">
    <property type="entry name" value="NACHT_N"/>
    <property type="match status" value="1"/>
</dbReference>
<feature type="compositionally biased region" description="Pro residues" evidence="1">
    <location>
        <begin position="23"/>
        <end position="39"/>
    </location>
</feature>
<feature type="domain" description="NWD NACHT-NTPase N-terminal" evidence="2">
    <location>
        <begin position="112"/>
        <end position="175"/>
    </location>
</feature>
<gene>
    <name evidence="3" type="ORF">NEMBOFW57_001254</name>
</gene>
<proteinExistence type="predicted"/>
<dbReference type="InterPro" id="IPR031359">
    <property type="entry name" value="NACHT_N"/>
</dbReference>
<evidence type="ECO:0000256" key="1">
    <source>
        <dbReference type="SAM" id="MobiDB-lite"/>
    </source>
</evidence>
<protein>
    <recommendedName>
        <fullName evidence="2">NWD NACHT-NTPase N-terminal domain-containing protein</fullName>
    </recommendedName>
</protein>
<sequence length="175" mass="19038">MYSSSPSAAAATAAAPGTDARVPLPPALPAESAPKPPPTESSEQPTPVLSVSEKLWNAAYDSLETDNAELVMSYMKTLETVLAANPVVTPNTNISAELYNPTKRQMHMRRLILQNPVQATKSNLAGIAHVISRMDWYYALAEYLLNENNIAAGKDFQVVLRQLEKGIVELYKALL</sequence>
<evidence type="ECO:0000313" key="4">
    <source>
        <dbReference type="Proteomes" id="UP001197093"/>
    </source>
</evidence>
<dbReference type="Proteomes" id="UP001197093">
    <property type="component" value="Unassembled WGS sequence"/>
</dbReference>
<feature type="compositionally biased region" description="Low complexity" evidence="1">
    <location>
        <begin position="1"/>
        <end position="16"/>
    </location>
</feature>
<dbReference type="AlphaFoldDB" id="A0AAD4I0N2"/>
<name>A0AAD4I0N2_9PEZI</name>
<evidence type="ECO:0000259" key="2">
    <source>
        <dbReference type="Pfam" id="PF17100"/>
    </source>
</evidence>
<comment type="caution">
    <text evidence="3">The sequence shown here is derived from an EMBL/GenBank/DDBJ whole genome shotgun (WGS) entry which is preliminary data.</text>
</comment>
<dbReference type="EMBL" id="JAHCVI010000001">
    <property type="protein sequence ID" value="KAG7291242.1"/>
    <property type="molecule type" value="Genomic_DNA"/>
</dbReference>
<keyword evidence="4" id="KW-1185">Reference proteome</keyword>
<accession>A0AAD4I0N2</accession>
<evidence type="ECO:0000313" key="3">
    <source>
        <dbReference type="EMBL" id="KAG7291242.1"/>
    </source>
</evidence>